<keyword evidence="5" id="KW-1185">Reference proteome</keyword>
<dbReference type="Gene3D" id="2.20.28.120">
    <property type="entry name" value="Ribosomal protein L33"/>
    <property type="match status" value="1"/>
</dbReference>
<dbReference type="AlphaFoldDB" id="A0A0M4EMD6"/>
<dbReference type="STRING" id="30019.A0A0M4EMD6"/>
<evidence type="ECO:0000313" key="4">
    <source>
        <dbReference type="EMBL" id="ALC48871.1"/>
    </source>
</evidence>
<keyword evidence="2" id="KW-0689">Ribosomal protein</keyword>
<comment type="similarity">
    <text evidence="1">Belongs to the bacterial ribosomal protein bL33 family.</text>
</comment>
<keyword evidence="3" id="KW-0687">Ribonucleoprotein</keyword>
<reference evidence="4 5" key="1">
    <citation type="submission" date="2015-08" db="EMBL/GenBank/DDBJ databases">
        <title>Ancestral chromatin configuration constrains chromatin evolution on differentiating sex chromosomes in Drosophila.</title>
        <authorList>
            <person name="Zhou Q."/>
            <person name="Bachtrog D."/>
        </authorList>
    </citation>
    <scope>NUCLEOTIDE SEQUENCE [LARGE SCALE GENOMIC DNA]</scope>
    <source>
        <tissue evidence="4">Whole larvae</tissue>
    </source>
</reference>
<protein>
    <submittedName>
        <fullName evidence="4">Maker305</fullName>
    </submittedName>
</protein>
<dbReference type="InterPro" id="IPR038584">
    <property type="entry name" value="Ribosomal_bL33_sf"/>
</dbReference>
<evidence type="ECO:0000313" key="5">
    <source>
        <dbReference type="Proteomes" id="UP000494163"/>
    </source>
</evidence>
<dbReference type="GO" id="GO:1990904">
    <property type="term" value="C:ribonucleoprotein complex"/>
    <property type="evidence" value="ECO:0007669"/>
    <property type="project" value="UniProtKB-KW"/>
</dbReference>
<evidence type="ECO:0000256" key="1">
    <source>
        <dbReference type="ARBA" id="ARBA00007596"/>
    </source>
</evidence>
<accession>A0A0M4EMD6</accession>
<name>A0A0M4EMD6_DROBS</name>
<organism evidence="4 5">
    <name type="scientific">Drosophila busckii</name>
    <name type="common">Fruit fly</name>
    <dbReference type="NCBI Taxonomy" id="30019"/>
    <lineage>
        <taxon>Eukaryota</taxon>
        <taxon>Metazoa</taxon>
        <taxon>Ecdysozoa</taxon>
        <taxon>Arthropoda</taxon>
        <taxon>Hexapoda</taxon>
        <taxon>Insecta</taxon>
        <taxon>Pterygota</taxon>
        <taxon>Neoptera</taxon>
        <taxon>Endopterygota</taxon>
        <taxon>Diptera</taxon>
        <taxon>Brachycera</taxon>
        <taxon>Muscomorpha</taxon>
        <taxon>Ephydroidea</taxon>
        <taxon>Drosophilidae</taxon>
        <taxon>Drosophila</taxon>
    </lineage>
</organism>
<evidence type="ECO:0000256" key="3">
    <source>
        <dbReference type="ARBA" id="ARBA00023274"/>
    </source>
</evidence>
<dbReference type="Proteomes" id="UP000494163">
    <property type="component" value="Chromosome X"/>
</dbReference>
<dbReference type="EMBL" id="CP012528">
    <property type="protein sequence ID" value="ALC48871.1"/>
    <property type="molecule type" value="Genomic_DNA"/>
</dbReference>
<sequence length="34" mass="3954">MVVLESAVSGHQFNAFRERLADKIEVIRFDPYSK</sequence>
<proteinExistence type="inferred from homology"/>
<dbReference type="GO" id="GO:0005840">
    <property type="term" value="C:ribosome"/>
    <property type="evidence" value="ECO:0007669"/>
    <property type="project" value="UniProtKB-KW"/>
</dbReference>
<evidence type="ECO:0000256" key="2">
    <source>
        <dbReference type="ARBA" id="ARBA00022980"/>
    </source>
</evidence>
<gene>
    <name evidence="4" type="ORF">Dbus_chrXg727</name>
</gene>